<keyword evidence="10" id="KW-1185">Reference proteome</keyword>
<comment type="pathway">
    <text evidence="1">Protein modification; protein ubiquitination.</text>
</comment>
<accession>A0A5E4MY69</accession>
<evidence type="ECO:0000313" key="9">
    <source>
        <dbReference type="EMBL" id="VVC37290.1"/>
    </source>
</evidence>
<proteinExistence type="predicted"/>
<dbReference type="InterPro" id="IPR011333">
    <property type="entry name" value="SKP1/BTB/POZ_sf"/>
</dbReference>
<evidence type="ECO:0000256" key="6">
    <source>
        <dbReference type="ARBA" id="ARBA00023203"/>
    </source>
</evidence>
<feature type="domain" description="BTB" evidence="8">
    <location>
        <begin position="49"/>
        <end position="116"/>
    </location>
</feature>
<evidence type="ECO:0000256" key="2">
    <source>
        <dbReference type="ARBA" id="ARBA00013699"/>
    </source>
</evidence>
<dbReference type="PANTHER" id="PTHR24412:SF35">
    <property type="entry name" value="ACTIN-BINDING PROTEIN IPP"/>
    <property type="match status" value="1"/>
</dbReference>
<dbReference type="GO" id="GO:0016567">
    <property type="term" value="P:protein ubiquitination"/>
    <property type="evidence" value="ECO:0007669"/>
    <property type="project" value="UniProtKB-UniPathway"/>
</dbReference>
<dbReference type="AlphaFoldDB" id="A0A5E4MY69"/>
<evidence type="ECO:0000256" key="1">
    <source>
        <dbReference type="ARBA" id="ARBA00004906"/>
    </source>
</evidence>
<keyword evidence="4" id="KW-0677">Repeat</keyword>
<dbReference type="Gene3D" id="3.30.710.10">
    <property type="entry name" value="Potassium Channel Kv1.1, Chain A"/>
    <property type="match status" value="1"/>
</dbReference>
<dbReference type="Pfam" id="PF07707">
    <property type="entry name" value="BACK"/>
    <property type="match status" value="1"/>
</dbReference>
<dbReference type="InterPro" id="IPR011705">
    <property type="entry name" value="BACK"/>
</dbReference>
<dbReference type="PANTHER" id="PTHR24412">
    <property type="entry name" value="KELCH PROTEIN"/>
    <property type="match status" value="1"/>
</dbReference>
<dbReference type="Gene3D" id="2.120.10.80">
    <property type="entry name" value="Kelch-type beta propeller"/>
    <property type="match status" value="2"/>
</dbReference>
<organism evidence="9 10">
    <name type="scientific">Cinara cedri</name>
    <dbReference type="NCBI Taxonomy" id="506608"/>
    <lineage>
        <taxon>Eukaryota</taxon>
        <taxon>Metazoa</taxon>
        <taxon>Ecdysozoa</taxon>
        <taxon>Arthropoda</taxon>
        <taxon>Hexapoda</taxon>
        <taxon>Insecta</taxon>
        <taxon>Pterygota</taxon>
        <taxon>Neoptera</taxon>
        <taxon>Paraneoptera</taxon>
        <taxon>Hemiptera</taxon>
        <taxon>Sternorrhyncha</taxon>
        <taxon>Aphidomorpha</taxon>
        <taxon>Aphidoidea</taxon>
        <taxon>Aphididae</taxon>
        <taxon>Lachninae</taxon>
        <taxon>Cinara</taxon>
    </lineage>
</organism>
<evidence type="ECO:0000256" key="3">
    <source>
        <dbReference type="ARBA" id="ARBA00022441"/>
    </source>
</evidence>
<dbReference type="InterPro" id="IPR056737">
    <property type="entry name" value="Beta-prop_ATRN-MKLN-like"/>
</dbReference>
<evidence type="ECO:0000256" key="5">
    <source>
        <dbReference type="ARBA" id="ARBA00022786"/>
    </source>
</evidence>
<dbReference type="Pfam" id="PF00651">
    <property type="entry name" value="BTB"/>
    <property type="match status" value="1"/>
</dbReference>
<dbReference type="SMART" id="SM00225">
    <property type="entry name" value="BTB"/>
    <property type="match status" value="1"/>
</dbReference>
<dbReference type="UniPathway" id="UPA00143"/>
<dbReference type="InterPro" id="IPR017096">
    <property type="entry name" value="BTB-kelch_protein"/>
</dbReference>
<dbReference type="PIRSF" id="PIRSF037037">
    <property type="entry name" value="Kelch-like_protein_gigaxonin"/>
    <property type="match status" value="1"/>
</dbReference>
<dbReference type="PROSITE" id="PS50097">
    <property type="entry name" value="BTB"/>
    <property type="match status" value="1"/>
</dbReference>
<dbReference type="SMART" id="SM00612">
    <property type="entry name" value="Kelch"/>
    <property type="match status" value="6"/>
</dbReference>
<gene>
    <name evidence="9" type="ORF">CINCED_3A013809</name>
</gene>
<dbReference type="OrthoDB" id="1022638at2759"/>
<dbReference type="SUPFAM" id="SSF117281">
    <property type="entry name" value="Kelch motif"/>
    <property type="match status" value="2"/>
</dbReference>
<dbReference type="EMBL" id="CABPRJ010001444">
    <property type="protein sequence ID" value="VVC37290.1"/>
    <property type="molecule type" value="Genomic_DNA"/>
</dbReference>
<evidence type="ECO:0000259" key="8">
    <source>
        <dbReference type="PROSITE" id="PS50097"/>
    </source>
</evidence>
<evidence type="ECO:0000256" key="7">
    <source>
        <dbReference type="ARBA" id="ARBA00043912"/>
    </source>
</evidence>
<dbReference type="Gene3D" id="1.25.40.420">
    <property type="match status" value="1"/>
</dbReference>
<dbReference type="FunFam" id="1.25.40.420:FF:000001">
    <property type="entry name" value="Kelch-like family member 12"/>
    <property type="match status" value="1"/>
</dbReference>
<protein>
    <recommendedName>
        <fullName evidence="2">Kelch-like protein diablo</fullName>
    </recommendedName>
</protein>
<comment type="function">
    <text evidence="7">Probable substrate-specific adapter of an E3 ubiquitin-protein ligase complex which mediates the ubiquitination and subsequent proteasomal degradation of target proteins. May have a role in synapse differentiation and growth.</text>
</comment>
<dbReference type="InterPro" id="IPR000210">
    <property type="entry name" value="BTB/POZ_dom"/>
</dbReference>
<dbReference type="InterPro" id="IPR006652">
    <property type="entry name" value="Kelch_1"/>
</dbReference>
<dbReference type="Pfam" id="PF01344">
    <property type="entry name" value="Kelch_1"/>
    <property type="match status" value="1"/>
</dbReference>
<reference evidence="9 10" key="1">
    <citation type="submission" date="2019-08" db="EMBL/GenBank/DDBJ databases">
        <authorList>
            <person name="Alioto T."/>
            <person name="Alioto T."/>
            <person name="Gomez Garrido J."/>
        </authorList>
    </citation>
    <scope>NUCLEOTIDE SEQUENCE [LARGE SCALE GENOMIC DNA]</scope>
</reference>
<dbReference type="InterPro" id="IPR015915">
    <property type="entry name" value="Kelch-typ_b-propeller"/>
</dbReference>
<dbReference type="Proteomes" id="UP000325440">
    <property type="component" value="Unassembled WGS sequence"/>
</dbReference>
<evidence type="ECO:0000313" key="10">
    <source>
        <dbReference type="Proteomes" id="UP000325440"/>
    </source>
</evidence>
<sequence>MAPAEEEKDVLGCTCNLAPFDVPNKYLSKPHIEAFLRGLNSLRKNDVFCDVQLMSKGYCVNAHRAILAASSPYFYAMFTNGLLEAGKKSIELPSVSPGVLEILINFIYSGEINIYQENVEELMIAADMLELNDAVSCCTEFLKSEIDSSNAVGLLRFADMHNFTVLHKLSEDFIYGNFVQICEEDELGDLSKDQFIKFLNSEYLCVDSEQQVFRAAMKWIKHDLSDRRRYIFEILSCIRIPLMSIQFLEREINENTDASLRVALRSIYTDIVERIGNLVALQVEPRLGAKKDIYILGGSKREICSAWSRYSESTFESVVKFNTFRKEWCDIKPMNIGRIMPGVAILNGCIYVVGGENESLILSNGECYNPIEDNWTSVAGMTVPRCEFGMAALNGYLYAIGGWVGDDIGGSIEIYSPSLNRWTMCNSVLPEPRFSMGVVSFEGLIYIVGGCTRTKRHLQDLLSYNPVTGEWSILAPMLVPRSQMGVAVLDKHLYVVGGITSNNEVLNLVEQYDFEENTWSFVNPMKGKRASPAVAAADGMLYVIGGDITHTINSYRSQITISTVERYNNSTLEWEDLPSLPESRSEAGVAVL</sequence>
<dbReference type="SUPFAM" id="SSF54695">
    <property type="entry name" value="POZ domain"/>
    <property type="match status" value="1"/>
</dbReference>
<dbReference type="SMART" id="SM00875">
    <property type="entry name" value="BACK"/>
    <property type="match status" value="1"/>
</dbReference>
<dbReference type="Pfam" id="PF24981">
    <property type="entry name" value="Beta-prop_ATRN-LZTR1"/>
    <property type="match status" value="1"/>
</dbReference>
<keyword evidence="5" id="KW-0833">Ubl conjugation pathway</keyword>
<name>A0A5E4MY69_9HEMI</name>
<keyword evidence="3" id="KW-0880">Kelch repeat</keyword>
<keyword evidence="6" id="KW-0009">Actin-binding</keyword>
<dbReference type="GO" id="GO:0003779">
    <property type="term" value="F:actin binding"/>
    <property type="evidence" value="ECO:0007669"/>
    <property type="project" value="UniProtKB-KW"/>
</dbReference>
<evidence type="ECO:0000256" key="4">
    <source>
        <dbReference type="ARBA" id="ARBA00022737"/>
    </source>
</evidence>